<dbReference type="Pfam" id="PF08238">
    <property type="entry name" value="Sel1"/>
    <property type="match status" value="5"/>
</dbReference>
<evidence type="ECO:0000256" key="2">
    <source>
        <dbReference type="ARBA" id="ARBA00022490"/>
    </source>
</evidence>
<dbReference type="GO" id="GO:0005737">
    <property type="term" value="C:cytoplasm"/>
    <property type="evidence" value="ECO:0007669"/>
    <property type="project" value="UniProtKB-SubCell"/>
</dbReference>
<reference evidence="7" key="1">
    <citation type="submission" date="2021-01" db="UniProtKB">
        <authorList>
            <consortium name="EnsemblMetazoa"/>
        </authorList>
    </citation>
    <scope>IDENTIFICATION</scope>
</reference>
<dbReference type="RefSeq" id="XP_066913678.1">
    <property type="nucleotide sequence ID" value="XM_067057577.1"/>
</dbReference>
<evidence type="ECO:0000256" key="1">
    <source>
        <dbReference type="ARBA" id="ARBA00004496"/>
    </source>
</evidence>
<protein>
    <recommendedName>
        <fullName evidence="6">LRP2-binding protein</fullName>
    </recommendedName>
</protein>
<dbReference type="SMART" id="SM00671">
    <property type="entry name" value="SEL1"/>
    <property type="match status" value="4"/>
</dbReference>
<evidence type="ECO:0000256" key="4">
    <source>
        <dbReference type="ARBA" id="ARBA00022803"/>
    </source>
</evidence>
<keyword evidence="3" id="KW-0677">Repeat</keyword>
<dbReference type="InterPro" id="IPR011990">
    <property type="entry name" value="TPR-like_helical_dom_sf"/>
</dbReference>
<keyword evidence="8" id="KW-1185">Reference proteome</keyword>
<dbReference type="SUPFAM" id="SSF81901">
    <property type="entry name" value="HCP-like"/>
    <property type="match status" value="1"/>
</dbReference>
<dbReference type="OrthoDB" id="2384430at2759"/>
<evidence type="ECO:0000313" key="8">
    <source>
        <dbReference type="Proteomes" id="UP000594262"/>
    </source>
</evidence>
<sequence>MSDETVQPLPRKITSSHTLCADKSLSFHLTGEERSLLPTNNNNGIVKNDIPEEFRSALKLYRGKEYEKAVELLEQCCDYYPPAQYQLACMSYDGLGKTENHSLAVKMMKEIVETSSPNYSVLIPCAQYNIGRAYYEGFGVKQSDREAEKWWLLSVKDGDVSGCIKAQSILAMFYSRRGEETTDFKKSHYWHQEATANGSIESQATLGVMYEFGLGVVKDKESSFKCFKSAAEKGNIFAMGNLALQYFRFKMFRNSLEVARKLVSLQDTAQLSRDTDCLEAYIKKGISLGLFLYGRCVEKGVIEQLMEDGEELGEQEPPVYWYSKAAIMEPDTAQYMQDLVSHNEI</sequence>
<evidence type="ECO:0000256" key="3">
    <source>
        <dbReference type="ARBA" id="ARBA00022737"/>
    </source>
</evidence>
<dbReference type="AlphaFoldDB" id="A0A7M5XED7"/>
<comment type="function">
    <text evidence="5">May act as an adapter that regulates LRP2 function.</text>
</comment>
<keyword evidence="2" id="KW-0963">Cytoplasm</keyword>
<comment type="subcellular location">
    <subcellularLocation>
        <location evidence="1">Cytoplasm</location>
    </subcellularLocation>
</comment>
<dbReference type="InterPro" id="IPR052323">
    <property type="entry name" value="LRP2-binding"/>
</dbReference>
<proteinExistence type="predicted"/>
<evidence type="ECO:0000256" key="5">
    <source>
        <dbReference type="ARBA" id="ARBA00037614"/>
    </source>
</evidence>
<dbReference type="Gene3D" id="1.25.40.10">
    <property type="entry name" value="Tetratricopeptide repeat domain"/>
    <property type="match status" value="1"/>
</dbReference>
<dbReference type="GeneID" id="136800963"/>
<dbReference type="PANTHER" id="PTHR44554:SF1">
    <property type="entry name" value="LRP2-BINDING PROTEIN"/>
    <property type="match status" value="1"/>
</dbReference>
<organism evidence="7 8">
    <name type="scientific">Clytia hemisphaerica</name>
    <dbReference type="NCBI Taxonomy" id="252671"/>
    <lineage>
        <taxon>Eukaryota</taxon>
        <taxon>Metazoa</taxon>
        <taxon>Cnidaria</taxon>
        <taxon>Hydrozoa</taxon>
        <taxon>Hydroidolina</taxon>
        <taxon>Leptothecata</taxon>
        <taxon>Obeliida</taxon>
        <taxon>Clytiidae</taxon>
        <taxon>Clytia</taxon>
    </lineage>
</organism>
<evidence type="ECO:0000313" key="7">
    <source>
        <dbReference type="EnsemblMetazoa" id="CLYHEMP022193.1"/>
    </source>
</evidence>
<dbReference type="InterPro" id="IPR006597">
    <property type="entry name" value="Sel1-like"/>
</dbReference>
<evidence type="ECO:0000256" key="6">
    <source>
        <dbReference type="ARBA" id="ARBA00039954"/>
    </source>
</evidence>
<dbReference type="EnsemblMetazoa" id="CLYHEMT022193.1">
    <property type="protein sequence ID" value="CLYHEMP022193.1"/>
    <property type="gene ID" value="CLYHEMG022193"/>
</dbReference>
<dbReference type="Proteomes" id="UP000594262">
    <property type="component" value="Unplaced"/>
</dbReference>
<accession>A0A7M5XED7</accession>
<name>A0A7M5XED7_9CNID</name>
<dbReference type="PANTHER" id="PTHR44554">
    <property type="entry name" value="LRP2-BINDING PROTEIN"/>
    <property type="match status" value="1"/>
</dbReference>
<keyword evidence="4" id="KW-0802">TPR repeat</keyword>